<accession>A0A7W9ST79</accession>
<proteinExistence type="predicted"/>
<sequence>MPDRSPKRFKSARRPVLKVRRTPRFLRRFVFDGEPYVGVVSAIALGNYRYHQAFLLWRGDNKANQPLRIIWTMPRYDYWLCDMDKIPPEIALPHRDILPRELVVCVRQARQAGWTGELRTHAPFDWVVDDHAR</sequence>
<evidence type="ECO:0000313" key="2">
    <source>
        <dbReference type="Proteomes" id="UP000520814"/>
    </source>
</evidence>
<dbReference type="AlphaFoldDB" id="A0A7W9ST79"/>
<organism evidence="1 2">
    <name type="scientific">Armatimonas rosea</name>
    <dbReference type="NCBI Taxonomy" id="685828"/>
    <lineage>
        <taxon>Bacteria</taxon>
        <taxon>Bacillati</taxon>
        <taxon>Armatimonadota</taxon>
        <taxon>Armatimonadia</taxon>
        <taxon>Armatimonadales</taxon>
        <taxon>Armatimonadaceae</taxon>
        <taxon>Armatimonas</taxon>
    </lineage>
</organism>
<comment type="caution">
    <text evidence="1">The sequence shown here is derived from an EMBL/GenBank/DDBJ whole genome shotgun (WGS) entry which is preliminary data.</text>
</comment>
<gene>
    <name evidence="1" type="ORF">HNQ39_004227</name>
</gene>
<evidence type="ECO:0000313" key="1">
    <source>
        <dbReference type="EMBL" id="MBB6052406.1"/>
    </source>
</evidence>
<protein>
    <submittedName>
        <fullName evidence="1">Uncharacterized protein</fullName>
    </submittedName>
</protein>
<reference evidence="1 2" key="1">
    <citation type="submission" date="2020-08" db="EMBL/GenBank/DDBJ databases">
        <title>Genomic Encyclopedia of Type Strains, Phase IV (KMG-IV): sequencing the most valuable type-strain genomes for metagenomic binning, comparative biology and taxonomic classification.</title>
        <authorList>
            <person name="Goeker M."/>
        </authorList>
    </citation>
    <scope>NUCLEOTIDE SEQUENCE [LARGE SCALE GENOMIC DNA]</scope>
    <source>
        <strain evidence="1 2">DSM 23562</strain>
    </source>
</reference>
<dbReference type="EMBL" id="JACHGW010000004">
    <property type="protein sequence ID" value="MBB6052406.1"/>
    <property type="molecule type" value="Genomic_DNA"/>
</dbReference>
<name>A0A7W9ST79_ARMRO</name>
<dbReference type="Proteomes" id="UP000520814">
    <property type="component" value="Unassembled WGS sequence"/>
</dbReference>
<keyword evidence="2" id="KW-1185">Reference proteome</keyword>
<dbReference type="RefSeq" id="WP_184201395.1">
    <property type="nucleotide sequence ID" value="NZ_JACHGW010000004.1"/>
</dbReference>